<evidence type="ECO:0000313" key="1">
    <source>
        <dbReference type="EMBL" id="RIV36700.1"/>
    </source>
</evidence>
<evidence type="ECO:0000313" key="2">
    <source>
        <dbReference type="Proteomes" id="UP000266067"/>
    </source>
</evidence>
<dbReference type="EMBL" id="QXFH01000060">
    <property type="protein sequence ID" value="RIV36700.1"/>
    <property type="molecule type" value="Genomic_DNA"/>
</dbReference>
<dbReference type="AlphaFoldDB" id="A0A3A1NER3"/>
<reference evidence="1 2" key="1">
    <citation type="submission" date="2018-08" db="EMBL/GenBank/DDBJ databases">
        <title>Proposal of Muricauda 72 sp.nov. and Muricauda NH166 sp.nov., isolated from seawater.</title>
        <authorList>
            <person name="Cheng H."/>
            <person name="Wu Y.-H."/>
            <person name="Guo L.-L."/>
            <person name="Xu X.-W."/>
        </authorList>
    </citation>
    <scope>NUCLEOTIDE SEQUENCE [LARGE SCALE GENOMIC DNA]</scope>
    <source>
        <strain evidence="1 2">KCTC 22173</strain>
    </source>
</reference>
<accession>A0A3A1NER3</accession>
<keyword evidence="2" id="KW-1185">Reference proteome</keyword>
<proteinExistence type="predicted"/>
<organism evidence="1 2">
    <name type="scientific">Flagellimonas lutimaris</name>
    <dbReference type="NCBI Taxonomy" id="475082"/>
    <lineage>
        <taxon>Bacteria</taxon>
        <taxon>Pseudomonadati</taxon>
        <taxon>Bacteroidota</taxon>
        <taxon>Flavobacteriia</taxon>
        <taxon>Flavobacteriales</taxon>
        <taxon>Flavobacteriaceae</taxon>
        <taxon>Flagellimonas</taxon>
    </lineage>
</organism>
<dbReference type="Proteomes" id="UP000266067">
    <property type="component" value="Unassembled WGS sequence"/>
</dbReference>
<protein>
    <submittedName>
        <fullName evidence="1">Uncharacterized protein</fullName>
    </submittedName>
</protein>
<comment type="caution">
    <text evidence="1">The sequence shown here is derived from an EMBL/GenBank/DDBJ whole genome shotgun (WGS) entry which is preliminary data.</text>
</comment>
<name>A0A3A1NER3_9FLAO</name>
<gene>
    <name evidence="1" type="ORF">D2V08_01585</name>
</gene>
<sequence length="80" mass="9373">MLEVLDLCAQHFHLMFCQIRKSYFQKLIEGRVHIDAASPKESGQRQPSEMDKRGHVRVPLYFLLVSGVWLLYNNLKTLDL</sequence>